<sequence>MILRLSSFAVALSVLAFSAAAELTPVDAQDVTVPSGQPVAFYETLMDRPAMGLTARFRFVAPELGLRIKTMPYEALEADLSALCESYALPRLGEPMPSIIVISLSERPTEFGAPDPEVAQVFEAYRPAETDAGAACEWEAF</sequence>
<dbReference type="Pfam" id="PF20107">
    <property type="entry name" value="DUF6497"/>
    <property type="match status" value="1"/>
</dbReference>
<proteinExistence type="predicted"/>
<dbReference type="AlphaFoldDB" id="A0A1G7GSH9"/>
<dbReference type="EMBL" id="FNBL01000001">
    <property type="protein sequence ID" value="SDE90983.1"/>
    <property type="molecule type" value="Genomic_DNA"/>
</dbReference>
<feature type="chain" id="PRO_5010186831" description="Acetolactate synthase" evidence="1">
    <location>
        <begin position="22"/>
        <end position="141"/>
    </location>
</feature>
<dbReference type="Proteomes" id="UP000182284">
    <property type="component" value="Unassembled WGS sequence"/>
</dbReference>
<protein>
    <recommendedName>
        <fullName evidence="4">Acetolactate synthase</fullName>
    </recommendedName>
</protein>
<evidence type="ECO:0000256" key="1">
    <source>
        <dbReference type="SAM" id="SignalP"/>
    </source>
</evidence>
<organism evidence="2 3">
    <name type="scientific">Celeribacter baekdonensis</name>
    <dbReference type="NCBI Taxonomy" id="875171"/>
    <lineage>
        <taxon>Bacteria</taxon>
        <taxon>Pseudomonadati</taxon>
        <taxon>Pseudomonadota</taxon>
        <taxon>Alphaproteobacteria</taxon>
        <taxon>Rhodobacterales</taxon>
        <taxon>Roseobacteraceae</taxon>
        <taxon>Celeribacter</taxon>
    </lineage>
</organism>
<dbReference type="InterPro" id="IPR045467">
    <property type="entry name" value="DUF6497"/>
</dbReference>
<evidence type="ECO:0000313" key="3">
    <source>
        <dbReference type="Proteomes" id="UP000182284"/>
    </source>
</evidence>
<keyword evidence="1" id="KW-0732">Signal</keyword>
<dbReference type="RefSeq" id="WP_074641033.1">
    <property type="nucleotide sequence ID" value="NZ_FNBL01000001.1"/>
</dbReference>
<accession>A0A1G7GSH9</accession>
<reference evidence="2 3" key="1">
    <citation type="submission" date="2016-10" db="EMBL/GenBank/DDBJ databases">
        <authorList>
            <person name="de Groot N.N."/>
        </authorList>
    </citation>
    <scope>NUCLEOTIDE SEQUENCE [LARGE SCALE GENOMIC DNA]</scope>
    <source>
        <strain evidence="2 3">DSM 27375</strain>
    </source>
</reference>
<feature type="signal peptide" evidence="1">
    <location>
        <begin position="1"/>
        <end position="21"/>
    </location>
</feature>
<evidence type="ECO:0000313" key="2">
    <source>
        <dbReference type="EMBL" id="SDE90983.1"/>
    </source>
</evidence>
<name>A0A1G7GSH9_9RHOB</name>
<evidence type="ECO:0008006" key="4">
    <source>
        <dbReference type="Google" id="ProtNLM"/>
    </source>
</evidence>
<gene>
    <name evidence="2" type="ORF">SAMN04488117_101690</name>
</gene>